<dbReference type="GO" id="GO:0004476">
    <property type="term" value="F:mannose-6-phosphate isomerase activity"/>
    <property type="evidence" value="ECO:0007669"/>
    <property type="project" value="InterPro"/>
</dbReference>
<accession>A0A0S7C316</accession>
<dbReference type="PIRSF" id="PIRSF036894">
    <property type="entry name" value="PMI_Firm_short"/>
    <property type="match status" value="1"/>
</dbReference>
<protein>
    <submittedName>
        <fullName evidence="6">Mannose-6-phosphate isomerase, class I</fullName>
    </submittedName>
</protein>
<feature type="binding site" evidence="3">
    <location>
        <position position="181"/>
    </location>
    <ligand>
        <name>Zn(2+)</name>
        <dbReference type="ChEBI" id="CHEBI:29105"/>
    </ligand>
</feature>
<feature type="binding site" evidence="3">
    <location>
        <position position="123"/>
    </location>
    <ligand>
        <name>Zn(2+)</name>
        <dbReference type="ChEBI" id="CHEBI:29105"/>
    </ligand>
</feature>
<dbReference type="EMBL" id="DF968182">
    <property type="protein sequence ID" value="GAP43830.1"/>
    <property type="molecule type" value="Genomic_DNA"/>
</dbReference>
<dbReference type="InterPro" id="IPR051804">
    <property type="entry name" value="Carb_Metab_Reg_Kinase/Isom"/>
</dbReference>
<organism evidence="6">
    <name type="scientific">Lentimicrobium saccharophilum</name>
    <dbReference type="NCBI Taxonomy" id="1678841"/>
    <lineage>
        <taxon>Bacteria</taxon>
        <taxon>Pseudomonadati</taxon>
        <taxon>Bacteroidota</taxon>
        <taxon>Bacteroidia</taxon>
        <taxon>Bacteroidales</taxon>
        <taxon>Lentimicrobiaceae</taxon>
        <taxon>Lentimicrobium</taxon>
    </lineage>
</organism>
<feature type="binding site" evidence="3">
    <location>
        <position position="106"/>
    </location>
    <ligand>
        <name>Zn(2+)</name>
        <dbReference type="ChEBI" id="CHEBI:29105"/>
    </ligand>
</feature>
<keyword evidence="1 3" id="KW-0479">Metal-binding</keyword>
<dbReference type="CDD" id="cd07010">
    <property type="entry name" value="cupin_PMI_type_I_N_bac"/>
    <property type="match status" value="1"/>
</dbReference>
<dbReference type="RefSeq" id="WP_062041604.1">
    <property type="nucleotide sequence ID" value="NZ_DF968182.1"/>
</dbReference>
<dbReference type="OrthoDB" id="9808275at2"/>
<dbReference type="InterPro" id="IPR011051">
    <property type="entry name" value="RmlC_Cupin_sf"/>
</dbReference>
<keyword evidence="2 3" id="KW-0862">Zinc</keyword>
<evidence type="ECO:0000313" key="6">
    <source>
        <dbReference type="EMBL" id="GAP43830.1"/>
    </source>
</evidence>
<keyword evidence="6" id="KW-0413">Isomerase</keyword>
<dbReference type="PATRIC" id="fig|1678841.3.peg.2223"/>
<comment type="cofactor">
    <cofactor evidence="3">
        <name>Zn(2+)</name>
        <dbReference type="ChEBI" id="CHEBI:29105"/>
    </cofactor>
    <text evidence="3">Binds 1 zinc ion per subunit.</text>
</comment>
<dbReference type="InterPro" id="IPR046457">
    <property type="entry name" value="PMI_typeI_cat"/>
</dbReference>
<evidence type="ECO:0000313" key="7">
    <source>
        <dbReference type="Proteomes" id="UP000053091"/>
    </source>
</evidence>
<reference evidence="6" key="1">
    <citation type="journal article" date="2015" name="Genome Announc.">
        <title>Draft Genome Sequence of Bacteroidales Strain TBC1, a Novel Isolate from a Methanogenic Wastewater Treatment System.</title>
        <authorList>
            <person name="Tourlousse D.M."/>
            <person name="Matsuura N."/>
            <person name="Sun L."/>
            <person name="Toyonaga M."/>
            <person name="Kuroda K."/>
            <person name="Ohashi A."/>
            <person name="Cruz R."/>
            <person name="Yamaguchi T."/>
            <person name="Sekiguchi Y."/>
        </authorList>
    </citation>
    <scope>NUCLEOTIDE SEQUENCE [LARGE SCALE GENOMIC DNA]</scope>
    <source>
        <strain evidence="6">TBC1</strain>
    </source>
</reference>
<dbReference type="Gene3D" id="2.60.120.10">
    <property type="entry name" value="Jelly Rolls"/>
    <property type="match status" value="2"/>
</dbReference>
<name>A0A0S7C316_9BACT</name>
<evidence type="ECO:0000256" key="2">
    <source>
        <dbReference type="ARBA" id="ARBA00022833"/>
    </source>
</evidence>
<dbReference type="PANTHER" id="PTHR42742">
    <property type="entry name" value="TRANSCRIPTIONAL REPRESSOR MPRA"/>
    <property type="match status" value="1"/>
</dbReference>
<dbReference type="Pfam" id="PF20511">
    <property type="entry name" value="PMI_typeI_cat"/>
    <property type="match status" value="1"/>
</dbReference>
<feature type="domain" description="Phosphomannose isomerase type I catalytic" evidence="5">
    <location>
        <begin position="9"/>
        <end position="114"/>
    </location>
</feature>
<dbReference type="InterPro" id="IPR014710">
    <property type="entry name" value="RmlC-like_jellyroll"/>
</dbReference>
<dbReference type="GO" id="GO:0005975">
    <property type="term" value="P:carbohydrate metabolic process"/>
    <property type="evidence" value="ECO:0007669"/>
    <property type="project" value="InterPro"/>
</dbReference>
<dbReference type="InterPro" id="IPR014628">
    <property type="entry name" value="Man6P_isomerase_Firm_short"/>
</dbReference>
<evidence type="ECO:0000256" key="1">
    <source>
        <dbReference type="ARBA" id="ARBA00022723"/>
    </source>
</evidence>
<dbReference type="PANTHER" id="PTHR42742:SF3">
    <property type="entry name" value="FRUCTOKINASE"/>
    <property type="match status" value="1"/>
</dbReference>
<evidence type="ECO:0000256" key="3">
    <source>
        <dbReference type="PIRSR" id="PIRSR036894-1"/>
    </source>
</evidence>
<dbReference type="STRING" id="1678841.TBC1_111988"/>
<evidence type="ECO:0000256" key="4">
    <source>
        <dbReference type="PIRSR" id="PIRSR036894-2"/>
    </source>
</evidence>
<dbReference type="AlphaFoldDB" id="A0A0S7C316"/>
<gene>
    <name evidence="6" type="ORF">TBC1_111988</name>
</gene>
<proteinExistence type="predicted"/>
<feature type="active site" evidence="4">
    <location>
        <position position="201"/>
    </location>
</feature>
<dbReference type="SUPFAM" id="SSF51182">
    <property type="entry name" value="RmlC-like cupins"/>
    <property type="match status" value="1"/>
</dbReference>
<dbReference type="GO" id="GO:0008270">
    <property type="term" value="F:zinc ion binding"/>
    <property type="evidence" value="ECO:0007669"/>
    <property type="project" value="InterPro"/>
</dbReference>
<sequence length="330" mass="36835">MENQLYPLKFKPVLKDKIWGGTKIRSVLGIDFSPLPNCGEAWVLSGVDGNQTAIVNGFLAGNDLNELVEIYMGDLVGDAVYERFGDEFPILVKFIDAADYLSIQVHPDDELAAKRNIGYGKSEMWYIIDADPDSELISGFSRKVDRETYLTHLHNKTLRDILNVEKVKKGDVFYMPAGRVHALGPGTFLAEIQQTSDTTYRIYDWDRVDQEGKSRELHIEEALDAIDFNVYDDYKSKYEQNKNGSANLVTSPFFTTNLISLDKTLGKDYSELDSFVIYVCVAGSVTLVHDGTTEPQIALSQGEAVLIPAGIDRVDIIPSSPSEILEVYIA</sequence>
<evidence type="ECO:0000259" key="5">
    <source>
        <dbReference type="Pfam" id="PF20511"/>
    </source>
</evidence>
<keyword evidence="7" id="KW-1185">Reference proteome</keyword>
<dbReference type="Proteomes" id="UP000053091">
    <property type="component" value="Unassembled WGS sequence"/>
</dbReference>